<dbReference type="InterPro" id="IPR008910">
    <property type="entry name" value="MSC_TM_helix"/>
</dbReference>
<feature type="transmembrane region" description="Helical" evidence="7">
    <location>
        <begin position="42"/>
        <end position="63"/>
    </location>
</feature>
<dbReference type="InterPro" id="IPR006685">
    <property type="entry name" value="MscS_channel_2nd"/>
</dbReference>
<dbReference type="SUPFAM" id="SSF82689">
    <property type="entry name" value="Mechanosensitive channel protein MscS (YggB), C-terminal domain"/>
    <property type="match status" value="1"/>
</dbReference>
<feature type="domain" description="Mechanosensitive ion channel MscS C-terminal" evidence="9">
    <location>
        <begin position="206"/>
        <end position="288"/>
    </location>
</feature>
<evidence type="ECO:0000256" key="2">
    <source>
        <dbReference type="ARBA" id="ARBA00008017"/>
    </source>
</evidence>
<evidence type="ECO:0000256" key="1">
    <source>
        <dbReference type="ARBA" id="ARBA00004651"/>
    </source>
</evidence>
<keyword evidence="4 7" id="KW-0812">Transmembrane</keyword>
<organism evidence="10 11">
    <name type="scientific">Roseburia yibonii</name>
    <dbReference type="NCBI Taxonomy" id="2763063"/>
    <lineage>
        <taxon>Bacteria</taxon>
        <taxon>Bacillati</taxon>
        <taxon>Bacillota</taxon>
        <taxon>Clostridia</taxon>
        <taxon>Lachnospirales</taxon>
        <taxon>Lachnospiraceae</taxon>
        <taxon>Roseburia</taxon>
    </lineage>
</organism>
<dbReference type="InterPro" id="IPR045275">
    <property type="entry name" value="MscS_archaea/bacteria_type"/>
</dbReference>
<feature type="transmembrane region" description="Helical" evidence="7">
    <location>
        <begin position="123"/>
        <end position="145"/>
    </location>
</feature>
<keyword evidence="5 7" id="KW-1133">Transmembrane helix</keyword>
<reference evidence="10 11" key="1">
    <citation type="submission" date="2020-08" db="EMBL/GenBank/DDBJ databases">
        <title>Genome public.</title>
        <authorList>
            <person name="Liu C."/>
            <person name="Sun Q."/>
        </authorList>
    </citation>
    <scope>NUCLEOTIDE SEQUENCE [LARGE SCALE GENOMIC DNA]</scope>
    <source>
        <strain evidence="10 11">BX0805</strain>
    </source>
</reference>
<evidence type="ECO:0000256" key="3">
    <source>
        <dbReference type="ARBA" id="ARBA00022475"/>
    </source>
</evidence>
<dbReference type="Proteomes" id="UP000621540">
    <property type="component" value="Unassembled WGS sequence"/>
</dbReference>
<name>A0ABR7I681_9FIRM</name>
<dbReference type="InterPro" id="IPR011066">
    <property type="entry name" value="MscS_channel_C_sf"/>
</dbReference>
<evidence type="ECO:0000313" key="10">
    <source>
        <dbReference type="EMBL" id="MBC5752436.1"/>
    </source>
</evidence>
<accession>A0ABR7I681</accession>
<evidence type="ECO:0000259" key="8">
    <source>
        <dbReference type="Pfam" id="PF00924"/>
    </source>
</evidence>
<dbReference type="Gene3D" id="3.30.70.100">
    <property type="match status" value="1"/>
</dbReference>
<dbReference type="Pfam" id="PF00924">
    <property type="entry name" value="MS_channel_2nd"/>
    <property type="match status" value="1"/>
</dbReference>
<dbReference type="SUPFAM" id="SSF82861">
    <property type="entry name" value="Mechanosensitive channel protein MscS (YggB), transmembrane region"/>
    <property type="match status" value="1"/>
</dbReference>
<evidence type="ECO:0000256" key="7">
    <source>
        <dbReference type="SAM" id="Phobius"/>
    </source>
</evidence>
<evidence type="ECO:0000256" key="6">
    <source>
        <dbReference type="ARBA" id="ARBA00023136"/>
    </source>
</evidence>
<sequence>MILLSTDTEVTITDIVQQEAEAAKNANPGVIKSYLEKMLPQVLSLGAQIIIALIVYFVGIKIISFARKKIKKWLTKLNFDVGVIQFLDSIIRIVAYFVLLCIILGLFGIQTTSIVAVVTSASLAAGLALQGSLSNFAGGVLILVLKPFVVGDYIIEDTHGNEGTVMHISTVYTKLRTIDNKIIVIPNGTLANTSLTNLTQMDKRRIDLTVGVSYDTDLKKAKEVMRDVALAEEARLPEETVDIFVSELGSSEVTMGCRIWVKTADYWPARWRLTENLKNAMDENGIEIPFQQIDVNLKK</sequence>
<feature type="transmembrane region" description="Helical" evidence="7">
    <location>
        <begin position="93"/>
        <end position="117"/>
    </location>
</feature>
<dbReference type="Pfam" id="PF05552">
    <property type="entry name" value="MS_channel_1st_1"/>
    <property type="match status" value="1"/>
</dbReference>
<dbReference type="PROSITE" id="PS01246">
    <property type="entry name" value="UPF0003"/>
    <property type="match status" value="1"/>
</dbReference>
<dbReference type="RefSeq" id="WP_147619089.1">
    <property type="nucleotide sequence ID" value="NZ_JACOQH010000001.1"/>
</dbReference>
<evidence type="ECO:0000313" key="11">
    <source>
        <dbReference type="Proteomes" id="UP000621540"/>
    </source>
</evidence>
<dbReference type="InterPro" id="IPR023408">
    <property type="entry name" value="MscS_beta-dom_sf"/>
</dbReference>
<keyword evidence="6 7" id="KW-0472">Membrane</keyword>
<keyword evidence="11" id="KW-1185">Reference proteome</keyword>
<comment type="caution">
    <text evidence="10">The sequence shown here is derived from an EMBL/GenBank/DDBJ whole genome shotgun (WGS) entry which is preliminary data.</text>
</comment>
<evidence type="ECO:0000256" key="5">
    <source>
        <dbReference type="ARBA" id="ARBA00022989"/>
    </source>
</evidence>
<comment type="subcellular location">
    <subcellularLocation>
        <location evidence="1">Cell membrane</location>
        <topology evidence="1">Multi-pass membrane protein</topology>
    </subcellularLocation>
</comment>
<evidence type="ECO:0000259" key="9">
    <source>
        <dbReference type="Pfam" id="PF21082"/>
    </source>
</evidence>
<comment type="similarity">
    <text evidence="2">Belongs to the MscS (TC 1.A.23) family.</text>
</comment>
<dbReference type="EMBL" id="JACOQH010000001">
    <property type="protein sequence ID" value="MBC5752436.1"/>
    <property type="molecule type" value="Genomic_DNA"/>
</dbReference>
<gene>
    <name evidence="10" type="ORF">H8Z76_00095</name>
</gene>
<dbReference type="Gene3D" id="2.30.30.60">
    <property type="match status" value="1"/>
</dbReference>
<evidence type="ECO:0000256" key="4">
    <source>
        <dbReference type="ARBA" id="ARBA00022692"/>
    </source>
</evidence>
<dbReference type="InterPro" id="IPR011014">
    <property type="entry name" value="MscS_channel_TM-2"/>
</dbReference>
<dbReference type="SUPFAM" id="SSF50182">
    <property type="entry name" value="Sm-like ribonucleoproteins"/>
    <property type="match status" value="1"/>
</dbReference>
<dbReference type="InterPro" id="IPR010920">
    <property type="entry name" value="LSM_dom_sf"/>
</dbReference>
<dbReference type="InterPro" id="IPR049278">
    <property type="entry name" value="MS_channel_C"/>
</dbReference>
<dbReference type="Pfam" id="PF21082">
    <property type="entry name" value="MS_channel_3rd"/>
    <property type="match status" value="1"/>
</dbReference>
<feature type="domain" description="Mechanosensitive ion channel MscS" evidence="8">
    <location>
        <begin position="132"/>
        <end position="199"/>
    </location>
</feature>
<protein>
    <submittedName>
        <fullName evidence="10">Mechanosensitive ion channel</fullName>
    </submittedName>
</protein>
<dbReference type="PANTHER" id="PTHR30221:SF1">
    <property type="entry name" value="SMALL-CONDUCTANCE MECHANOSENSITIVE CHANNEL"/>
    <property type="match status" value="1"/>
</dbReference>
<dbReference type="PANTHER" id="PTHR30221">
    <property type="entry name" value="SMALL-CONDUCTANCE MECHANOSENSITIVE CHANNEL"/>
    <property type="match status" value="1"/>
</dbReference>
<dbReference type="InterPro" id="IPR006686">
    <property type="entry name" value="MscS_channel_CS"/>
</dbReference>
<dbReference type="Gene3D" id="1.10.287.1260">
    <property type="match status" value="1"/>
</dbReference>
<proteinExistence type="inferred from homology"/>
<keyword evidence="3" id="KW-1003">Cell membrane</keyword>